<keyword evidence="1" id="KW-0479">Metal-binding</keyword>
<evidence type="ECO:0000259" key="2">
    <source>
        <dbReference type="PROSITE" id="PS50089"/>
    </source>
</evidence>
<sequence>MAAYCKTYDISNEMRKKYRGGTVSMTVTEADLNPWYFCRICQHCAREPTCCPSGDVFCKECILDYILSHKAKKTSAVTIDPNMKNEIDKFLDLQRIVPKSNPEAKIEKKPEVKPSHKKKSEKKVKVLCPQCNKKIKYQKLLDLTVVFDGDIPICKACGRQIVGETRAMRLDCSDVICNKCLSGIAKQTKQCPVCHKDINIDNTILLNKTVINLKQADGKIVISHQDLIDSFG</sequence>
<evidence type="ECO:0000313" key="3">
    <source>
        <dbReference type="EMBL" id="EAY06635.1"/>
    </source>
</evidence>
<dbReference type="SUPFAM" id="SSF57850">
    <property type="entry name" value="RING/U-box"/>
    <property type="match status" value="2"/>
</dbReference>
<dbReference type="SMART" id="SM00184">
    <property type="entry name" value="RING"/>
    <property type="match status" value="2"/>
</dbReference>
<dbReference type="VEuPathDB" id="TrichDB:TVAGG3_0234720"/>
<dbReference type="PROSITE" id="PS50089">
    <property type="entry name" value="ZF_RING_2"/>
    <property type="match status" value="1"/>
</dbReference>
<proteinExistence type="predicted"/>
<dbReference type="KEGG" id="tva:4764515"/>
<accession>A2EL07</accession>
<dbReference type="VEuPathDB" id="TrichDB:TVAG_322550"/>
<dbReference type="RefSeq" id="XP_001318858.1">
    <property type="nucleotide sequence ID" value="XM_001318823.1"/>
</dbReference>
<evidence type="ECO:0000256" key="1">
    <source>
        <dbReference type="PROSITE-ProRule" id="PRU00175"/>
    </source>
</evidence>
<keyword evidence="4" id="KW-1185">Reference proteome</keyword>
<dbReference type="AlphaFoldDB" id="A2EL07"/>
<dbReference type="OrthoDB" id="116827at2759"/>
<dbReference type="GO" id="GO:0061630">
    <property type="term" value="F:ubiquitin protein ligase activity"/>
    <property type="evidence" value="ECO:0007669"/>
    <property type="project" value="InterPro"/>
</dbReference>
<feature type="domain" description="RING-type" evidence="2">
    <location>
        <begin position="154"/>
        <end position="195"/>
    </location>
</feature>
<dbReference type="InterPro" id="IPR016818">
    <property type="entry name" value="NOSIP"/>
</dbReference>
<dbReference type="Gene3D" id="3.30.40.10">
    <property type="entry name" value="Zinc/RING finger domain, C3HC4 (zinc finger)"/>
    <property type="match status" value="2"/>
</dbReference>
<dbReference type="PANTHER" id="PTHR13063:SF10">
    <property type="entry name" value="NITRIC OXIDE SYNTHASE-INTERACTING PROTEIN"/>
    <property type="match status" value="1"/>
</dbReference>
<dbReference type="Proteomes" id="UP000001542">
    <property type="component" value="Unassembled WGS sequence"/>
</dbReference>
<evidence type="ECO:0000313" key="4">
    <source>
        <dbReference type="Proteomes" id="UP000001542"/>
    </source>
</evidence>
<gene>
    <name evidence="3" type="ORF">TVAG_322550</name>
</gene>
<reference evidence="3" key="1">
    <citation type="submission" date="2006-10" db="EMBL/GenBank/DDBJ databases">
        <authorList>
            <person name="Amadeo P."/>
            <person name="Zhao Q."/>
            <person name="Wortman J."/>
            <person name="Fraser-Liggett C."/>
            <person name="Carlton J."/>
        </authorList>
    </citation>
    <scope>NUCLEOTIDE SEQUENCE</scope>
    <source>
        <strain evidence="3">G3</strain>
    </source>
</reference>
<dbReference type="InterPro" id="IPR013083">
    <property type="entry name" value="Znf_RING/FYVE/PHD"/>
</dbReference>
<protein>
    <recommendedName>
        <fullName evidence="2">RING-type domain-containing protein</fullName>
    </recommendedName>
</protein>
<dbReference type="GO" id="GO:0005634">
    <property type="term" value="C:nucleus"/>
    <property type="evidence" value="ECO:0000318"/>
    <property type="project" value="GO_Central"/>
</dbReference>
<keyword evidence="1" id="KW-0862">Zinc</keyword>
<dbReference type="InParanoid" id="A2EL07"/>
<dbReference type="GO" id="GO:0008270">
    <property type="term" value="F:zinc ion binding"/>
    <property type="evidence" value="ECO:0007669"/>
    <property type="project" value="UniProtKB-KW"/>
</dbReference>
<keyword evidence="1" id="KW-0863">Zinc-finger</keyword>
<dbReference type="OMA" id="NDIAKTW"/>
<reference evidence="3" key="2">
    <citation type="journal article" date="2007" name="Science">
        <title>Draft genome sequence of the sexually transmitted pathogen Trichomonas vaginalis.</title>
        <authorList>
            <person name="Carlton J.M."/>
            <person name="Hirt R.P."/>
            <person name="Silva J.C."/>
            <person name="Delcher A.L."/>
            <person name="Schatz M."/>
            <person name="Zhao Q."/>
            <person name="Wortman J.R."/>
            <person name="Bidwell S.L."/>
            <person name="Alsmark U.C.M."/>
            <person name="Besteiro S."/>
            <person name="Sicheritz-Ponten T."/>
            <person name="Noel C.J."/>
            <person name="Dacks J.B."/>
            <person name="Foster P.G."/>
            <person name="Simillion C."/>
            <person name="Van de Peer Y."/>
            <person name="Miranda-Saavedra D."/>
            <person name="Barton G.J."/>
            <person name="Westrop G.D."/>
            <person name="Mueller S."/>
            <person name="Dessi D."/>
            <person name="Fiori P.L."/>
            <person name="Ren Q."/>
            <person name="Paulsen I."/>
            <person name="Zhang H."/>
            <person name="Bastida-Corcuera F.D."/>
            <person name="Simoes-Barbosa A."/>
            <person name="Brown M.T."/>
            <person name="Hayes R.D."/>
            <person name="Mukherjee M."/>
            <person name="Okumura C.Y."/>
            <person name="Schneider R."/>
            <person name="Smith A.J."/>
            <person name="Vanacova S."/>
            <person name="Villalvazo M."/>
            <person name="Haas B.J."/>
            <person name="Pertea M."/>
            <person name="Feldblyum T.V."/>
            <person name="Utterback T.R."/>
            <person name="Shu C.L."/>
            <person name="Osoegawa K."/>
            <person name="de Jong P.J."/>
            <person name="Hrdy I."/>
            <person name="Horvathova L."/>
            <person name="Zubacova Z."/>
            <person name="Dolezal P."/>
            <person name="Malik S.B."/>
            <person name="Logsdon J.M. Jr."/>
            <person name="Henze K."/>
            <person name="Gupta A."/>
            <person name="Wang C.C."/>
            <person name="Dunne R.L."/>
            <person name="Upcroft J.A."/>
            <person name="Upcroft P."/>
            <person name="White O."/>
            <person name="Salzberg S.L."/>
            <person name="Tang P."/>
            <person name="Chiu C.-H."/>
            <person name="Lee Y.-S."/>
            <person name="Embley T.M."/>
            <person name="Coombs G.H."/>
            <person name="Mottram J.C."/>
            <person name="Tachezy J."/>
            <person name="Fraser-Liggett C.M."/>
            <person name="Johnson P.J."/>
        </authorList>
    </citation>
    <scope>NUCLEOTIDE SEQUENCE [LARGE SCALE GENOMIC DNA]</scope>
    <source>
        <strain evidence="3">G3</strain>
    </source>
</reference>
<dbReference type="EMBL" id="DS113418">
    <property type="protein sequence ID" value="EAY06635.1"/>
    <property type="molecule type" value="Genomic_DNA"/>
</dbReference>
<dbReference type="PANTHER" id="PTHR13063">
    <property type="entry name" value="ENOS INTERACTING PROTEIN"/>
    <property type="match status" value="1"/>
</dbReference>
<dbReference type="InterPro" id="IPR001841">
    <property type="entry name" value="Znf_RING"/>
</dbReference>
<organism evidence="3 4">
    <name type="scientific">Trichomonas vaginalis (strain ATCC PRA-98 / G3)</name>
    <dbReference type="NCBI Taxonomy" id="412133"/>
    <lineage>
        <taxon>Eukaryota</taxon>
        <taxon>Metamonada</taxon>
        <taxon>Parabasalia</taxon>
        <taxon>Trichomonadida</taxon>
        <taxon>Trichomonadidae</taxon>
        <taxon>Trichomonas</taxon>
    </lineage>
</organism>
<name>A2EL07_TRIV3</name>